<keyword evidence="1" id="KW-0472">Membrane</keyword>
<gene>
    <name evidence="2" type="ORF">PS880_05484</name>
</gene>
<organism evidence="2 3">
    <name type="scientific">Pseudomonas fluorescens</name>
    <dbReference type="NCBI Taxonomy" id="294"/>
    <lineage>
        <taxon>Bacteria</taxon>
        <taxon>Pseudomonadati</taxon>
        <taxon>Pseudomonadota</taxon>
        <taxon>Gammaproteobacteria</taxon>
        <taxon>Pseudomonadales</taxon>
        <taxon>Pseudomonadaceae</taxon>
        <taxon>Pseudomonas</taxon>
    </lineage>
</organism>
<evidence type="ECO:0000313" key="3">
    <source>
        <dbReference type="Proteomes" id="UP000375525"/>
    </source>
</evidence>
<accession>A0A5E7PVC1</accession>
<sequence>MTNEQQAQAEMPIWLVIVLALGGADVAIGLYEHWAAAVGRQRSSTRRWSAEVMNRIGAPKTAGDPGVIRWTRGRKPARTR</sequence>
<dbReference type="AlphaFoldDB" id="A0A5E7PVC1"/>
<feature type="transmembrane region" description="Helical" evidence="1">
    <location>
        <begin position="12"/>
        <end position="31"/>
    </location>
</feature>
<reference evidence="2 3" key="1">
    <citation type="submission" date="2019-09" db="EMBL/GenBank/DDBJ databases">
        <authorList>
            <person name="Chandra G."/>
            <person name="Truman W A."/>
        </authorList>
    </citation>
    <scope>NUCLEOTIDE SEQUENCE [LARGE SCALE GENOMIC DNA]</scope>
    <source>
        <strain evidence="2">PS880</strain>
    </source>
</reference>
<evidence type="ECO:0000256" key="1">
    <source>
        <dbReference type="SAM" id="Phobius"/>
    </source>
</evidence>
<protein>
    <submittedName>
        <fullName evidence="2">Uncharacterized protein</fullName>
    </submittedName>
</protein>
<name>A0A5E7PVC1_PSEFL</name>
<keyword evidence="1" id="KW-0812">Transmembrane</keyword>
<dbReference type="Proteomes" id="UP000375525">
    <property type="component" value="Unassembled WGS sequence"/>
</dbReference>
<proteinExistence type="predicted"/>
<dbReference type="EMBL" id="CABVIH010000034">
    <property type="protein sequence ID" value="VVP53118.1"/>
    <property type="molecule type" value="Genomic_DNA"/>
</dbReference>
<evidence type="ECO:0000313" key="2">
    <source>
        <dbReference type="EMBL" id="VVP53118.1"/>
    </source>
</evidence>
<keyword evidence="1" id="KW-1133">Transmembrane helix</keyword>